<dbReference type="AlphaFoldDB" id="A0A5N5JHH5"/>
<comment type="caution">
    <text evidence="2">The sequence shown here is derived from an EMBL/GenBank/DDBJ whole genome shotgun (WGS) entry which is preliminary data.</text>
</comment>
<accession>A0A5N5JHH5</accession>
<dbReference type="Proteomes" id="UP000327468">
    <property type="component" value="Chromosome 28"/>
</dbReference>
<evidence type="ECO:0000313" key="2">
    <source>
        <dbReference type="EMBL" id="KAB5518598.1"/>
    </source>
</evidence>
<proteinExistence type="predicted"/>
<name>A0A5N5JHH5_PANHP</name>
<evidence type="ECO:0000256" key="1">
    <source>
        <dbReference type="SAM" id="MobiDB-lite"/>
    </source>
</evidence>
<organism evidence="2 3">
    <name type="scientific">Pangasianodon hypophthalmus</name>
    <name type="common">Striped catfish</name>
    <name type="synonym">Helicophagus hypophthalmus</name>
    <dbReference type="NCBI Taxonomy" id="310915"/>
    <lineage>
        <taxon>Eukaryota</taxon>
        <taxon>Metazoa</taxon>
        <taxon>Chordata</taxon>
        <taxon>Craniata</taxon>
        <taxon>Vertebrata</taxon>
        <taxon>Euteleostomi</taxon>
        <taxon>Actinopterygii</taxon>
        <taxon>Neopterygii</taxon>
        <taxon>Teleostei</taxon>
        <taxon>Ostariophysi</taxon>
        <taxon>Siluriformes</taxon>
        <taxon>Pangasiidae</taxon>
        <taxon>Pangasianodon</taxon>
    </lineage>
</organism>
<protein>
    <submittedName>
        <fullName evidence="2">Uncharacterized protein</fullName>
    </submittedName>
</protein>
<sequence>MVFCHIASRIISIIRRSAVRAVLFIVCDGGDDMDQEVTVRSIQMDWSFRRPSHSPSLTGSWNHNDQNGPISRKSLGH</sequence>
<gene>
    <name evidence="2" type="ORF">PHYPO_G00167850</name>
</gene>
<keyword evidence="3" id="KW-1185">Reference proteome</keyword>
<feature type="region of interest" description="Disordered" evidence="1">
    <location>
        <begin position="50"/>
        <end position="77"/>
    </location>
</feature>
<evidence type="ECO:0000313" key="3">
    <source>
        <dbReference type="Proteomes" id="UP000327468"/>
    </source>
</evidence>
<dbReference type="EMBL" id="VFJC01000029">
    <property type="protein sequence ID" value="KAB5518598.1"/>
    <property type="molecule type" value="Genomic_DNA"/>
</dbReference>
<feature type="compositionally biased region" description="Polar residues" evidence="1">
    <location>
        <begin position="53"/>
        <end position="69"/>
    </location>
</feature>
<reference evidence="2 3" key="1">
    <citation type="submission" date="2019-06" db="EMBL/GenBank/DDBJ databases">
        <title>A chromosome-scale genome assembly of the striped catfish, Pangasianodon hypophthalmus.</title>
        <authorList>
            <person name="Wen M."/>
            <person name="Zahm M."/>
            <person name="Roques C."/>
            <person name="Cabau C."/>
            <person name="Klopp C."/>
            <person name="Donnadieu C."/>
            <person name="Jouanno E."/>
            <person name="Avarre J.-C."/>
            <person name="Campet M."/>
            <person name="Ha T.T.T."/>
            <person name="Dugue R."/>
            <person name="Lampietro C."/>
            <person name="Louis A."/>
            <person name="Herpin A."/>
            <person name="Echchiki A."/>
            <person name="Berthelot C."/>
            <person name="Parey E."/>
            <person name="Roest-Crollius H."/>
            <person name="Braasch I."/>
            <person name="Postlethwait J."/>
            <person name="Bobe J."/>
            <person name="Montfort J."/>
            <person name="Bouchez O."/>
            <person name="Begum T."/>
            <person name="Schartl M."/>
            <person name="Guiguen Y."/>
        </authorList>
    </citation>
    <scope>NUCLEOTIDE SEQUENCE [LARGE SCALE GENOMIC DNA]</scope>
    <source>
        <strain evidence="2 3">Indonesia</strain>
        <tissue evidence="2">Blood</tissue>
    </source>
</reference>